<protein>
    <submittedName>
        <fullName evidence="2">Uncharacterized protein LOC142181762</fullName>
    </submittedName>
</protein>
<dbReference type="RefSeq" id="XP_075111376.1">
    <property type="nucleotide sequence ID" value="XM_075255275.1"/>
</dbReference>
<evidence type="ECO:0000313" key="2">
    <source>
        <dbReference type="RefSeq" id="XP_075111376.1"/>
    </source>
</evidence>
<reference evidence="2" key="2">
    <citation type="submission" date="2025-08" db="UniProtKB">
        <authorList>
            <consortium name="RefSeq"/>
        </authorList>
    </citation>
    <scope>IDENTIFICATION</scope>
    <source>
        <tissue evidence="2">Leaf</tissue>
    </source>
</reference>
<dbReference type="Proteomes" id="UP000790787">
    <property type="component" value="Chromosome 6"/>
</dbReference>
<gene>
    <name evidence="2" type="primary">LOC142181762</name>
</gene>
<organism evidence="1 2">
    <name type="scientific">Nicotiana tabacum</name>
    <name type="common">Common tobacco</name>
    <dbReference type="NCBI Taxonomy" id="4097"/>
    <lineage>
        <taxon>Eukaryota</taxon>
        <taxon>Viridiplantae</taxon>
        <taxon>Streptophyta</taxon>
        <taxon>Embryophyta</taxon>
        <taxon>Tracheophyta</taxon>
        <taxon>Spermatophyta</taxon>
        <taxon>Magnoliopsida</taxon>
        <taxon>eudicotyledons</taxon>
        <taxon>Gunneridae</taxon>
        <taxon>Pentapetalae</taxon>
        <taxon>asterids</taxon>
        <taxon>lamiids</taxon>
        <taxon>Solanales</taxon>
        <taxon>Solanaceae</taxon>
        <taxon>Nicotianoideae</taxon>
        <taxon>Nicotianeae</taxon>
        <taxon>Nicotiana</taxon>
    </lineage>
</organism>
<evidence type="ECO:0000313" key="1">
    <source>
        <dbReference type="Proteomes" id="UP000790787"/>
    </source>
</evidence>
<sequence length="233" mass="27281">MVLHEYPINIYTPQQDEYRPIESKDKIIGEQDIDNDSSDEDLENEQHYDFNVIASVEKKIGRIPYQSSKSIKFLSMIEDCGLVDHGFYGPKYTWSNGRGLCSIVWKRLDRGLANDQWLEMFPAATVSHLASTGLDHTPLLLELHIRTALNEVKAQYVRYLKIEQDVLKQKTHLQWIKEGDANSRYFHSLIRGRRGKLFIHKIKNEEGEWIQGDENTREAAYDYFQNLFSNLRK</sequence>
<accession>A0AC58UPH1</accession>
<proteinExistence type="predicted"/>
<reference evidence="1" key="1">
    <citation type="journal article" date="2014" name="Nat. Commun.">
        <title>The tobacco genome sequence and its comparison with those of tomato and potato.</title>
        <authorList>
            <person name="Sierro N."/>
            <person name="Battey J.N."/>
            <person name="Ouadi S."/>
            <person name="Bakaher N."/>
            <person name="Bovet L."/>
            <person name="Willig A."/>
            <person name="Goepfert S."/>
            <person name="Peitsch M.C."/>
            <person name="Ivanov N.V."/>
        </authorList>
    </citation>
    <scope>NUCLEOTIDE SEQUENCE [LARGE SCALE GENOMIC DNA]</scope>
</reference>
<name>A0AC58UPH1_TOBAC</name>
<keyword evidence="1" id="KW-1185">Reference proteome</keyword>